<feature type="compositionally biased region" description="Basic and acidic residues" evidence="11">
    <location>
        <begin position="146"/>
        <end position="156"/>
    </location>
</feature>
<keyword evidence="9" id="KW-0539">Nucleus</keyword>
<dbReference type="SMART" id="SM00355">
    <property type="entry name" value="ZnF_C2H2"/>
    <property type="match status" value="2"/>
</dbReference>
<dbReference type="Pfam" id="PF00096">
    <property type="entry name" value="zf-C2H2"/>
    <property type="match status" value="2"/>
</dbReference>
<keyword evidence="6" id="KW-0862">Zinc</keyword>
<evidence type="ECO:0000256" key="4">
    <source>
        <dbReference type="ARBA" id="ARBA00022737"/>
    </source>
</evidence>
<dbReference type="GO" id="GO:0000981">
    <property type="term" value="F:DNA-binding transcription factor activity, RNA polymerase II-specific"/>
    <property type="evidence" value="ECO:0007669"/>
    <property type="project" value="TreeGrafter"/>
</dbReference>
<dbReference type="SUPFAM" id="SSF57667">
    <property type="entry name" value="beta-beta-alpha zinc fingers"/>
    <property type="match status" value="1"/>
</dbReference>
<keyword evidence="3" id="KW-0479">Metal-binding</keyword>
<evidence type="ECO:0000256" key="1">
    <source>
        <dbReference type="ARBA" id="ARBA00004123"/>
    </source>
</evidence>
<dbReference type="InterPro" id="IPR036236">
    <property type="entry name" value="Znf_C2H2_sf"/>
</dbReference>
<evidence type="ECO:0000256" key="7">
    <source>
        <dbReference type="ARBA" id="ARBA00023015"/>
    </source>
</evidence>
<reference evidence="13" key="1">
    <citation type="submission" date="2020-05" db="EMBL/GenBank/DDBJ databases">
        <title>Mycena genomes resolve the evolution of fungal bioluminescence.</title>
        <authorList>
            <person name="Tsai I.J."/>
        </authorList>
    </citation>
    <scope>NUCLEOTIDE SEQUENCE</scope>
    <source>
        <strain evidence="13">110903Hualien_Pintung</strain>
    </source>
</reference>
<feature type="compositionally biased region" description="Low complexity" evidence="11">
    <location>
        <begin position="253"/>
        <end position="262"/>
    </location>
</feature>
<evidence type="ECO:0000256" key="5">
    <source>
        <dbReference type="ARBA" id="ARBA00022771"/>
    </source>
</evidence>
<comment type="subcellular location">
    <subcellularLocation>
        <location evidence="1">Nucleus</location>
    </subcellularLocation>
</comment>
<dbReference type="Gene3D" id="3.30.160.60">
    <property type="entry name" value="Classic Zinc Finger"/>
    <property type="match status" value="2"/>
</dbReference>
<evidence type="ECO:0000256" key="10">
    <source>
        <dbReference type="PROSITE-ProRule" id="PRU00042"/>
    </source>
</evidence>
<feature type="compositionally biased region" description="Basic and acidic residues" evidence="11">
    <location>
        <begin position="128"/>
        <end position="139"/>
    </location>
</feature>
<feature type="domain" description="C2H2-type" evidence="12">
    <location>
        <begin position="182"/>
        <end position="209"/>
    </location>
</feature>
<evidence type="ECO:0000256" key="8">
    <source>
        <dbReference type="ARBA" id="ARBA00023163"/>
    </source>
</evidence>
<feature type="compositionally biased region" description="Low complexity" evidence="11">
    <location>
        <begin position="105"/>
        <end position="126"/>
    </location>
</feature>
<feature type="region of interest" description="Disordered" evidence="11">
    <location>
        <begin position="105"/>
        <end position="173"/>
    </location>
</feature>
<accession>A0A8H6TB27</accession>
<evidence type="ECO:0000256" key="2">
    <source>
        <dbReference type="ARBA" id="ARBA00006991"/>
    </source>
</evidence>
<keyword evidence="8" id="KW-0804">Transcription</keyword>
<dbReference type="InterPro" id="IPR013087">
    <property type="entry name" value="Znf_C2H2_type"/>
</dbReference>
<evidence type="ECO:0000313" key="13">
    <source>
        <dbReference type="EMBL" id="KAF7314166.1"/>
    </source>
</evidence>
<gene>
    <name evidence="13" type="ORF">HMN09_00575900</name>
</gene>
<evidence type="ECO:0000256" key="11">
    <source>
        <dbReference type="SAM" id="MobiDB-lite"/>
    </source>
</evidence>
<keyword evidence="14" id="KW-1185">Reference proteome</keyword>
<dbReference type="GO" id="GO:0000978">
    <property type="term" value="F:RNA polymerase II cis-regulatory region sequence-specific DNA binding"/>
    <property type="evidence" value="ECO:0007669"/>
    <property type="project" value="TreeGrafter"/>
</dbReference>
<dbReference type="PROSITE" id="PS00028">
    <property type="entry name" value="ZINC_FINGER_C2H2_1"/>
    <property type="match status" value="2"/>
</dbReference>
<evidence type="ECO:0000313" key="14">
    <source>
        <dbReference type="Proteomes" id="UP000613580"/>
    </source>
</evidence>
<dbReference type="GO" id="GO:0008270">
    <property type="term" value="F:zinc ion binding"/>
    <property type="evidence" value="ECO:0007669"/>
    <property type="project" value="UniProtKB-KW"/>
</dbReference>
<feature type="region of interest" description="Disordered" evidence="11">
    <location>
        <begin position="235"/>
        <end position="268"/>
    </location>
</feature>
<dbReference type="EMBL" id="JACAZE010000006">
    <property type="protein sequence ID" value="KAF7314166.1"/>
    <property type="molecule type" value="Genomic_DNA"/>
</dbReference>
<organism evidence="13 14">
    <name type="scientific">Mycena chlorophos</name>
    <name type="common">Agaric fungus</name>
    <name type="synonym">Agaricus chlorophos</name>
    <dbReference type="NCBI Taxonomy" id="658473"/>
    <lineage>
        <taxon>Eukaryota</taxon>
        <taxon>Fungi</taxon>
        <taxon>Dikarya</taxon>
        <taxon>Basidiomycota</taxon>
        <taxon>Agaricomycotina</taxon>
        <taxon>Agaricomycetes</taxon>
        <taxon>Agaricomycetidae</taxon>
        <taxon>Agaricales</taxon>
        <taxon>Marasmiineae</taxon>
        <taxon>Mycenaceae</taxon>
        <taxon>Mycena</taxon>
    </lineage>
</organism>
<sequence>MAATSTSANFVSLPSIHEMFPEHLMHLPPRGHPIPQHTYSSSTMPIRHSTPRVAPKPYERLPLPSSLPPVPLLATAKIHASPIQRSRREAMADASAASALISLRSRPRSMTSRSYSHSPSISPLLSERSLDDEVSERAESNSTHSSEARGEHDRDAVGSLGGEDWDSGVSAAMPSAASTRKHVCPVCQKRFNRPSSLRIHVNTHTGATPFRCPYPGCGRSFNVNSNMRRHLRNHGAETGSVPSVGAGDDGDSDTTGTPSLSPARWPSE</sequence>
<dbReference type="OrthoDB" id="6077919at2759"/>
<dbReference type="PANTHER" id="PTHR23235">
    <property type="entry name" value="KRUEPPEL-LIKE TRANSCRIPTION FACTOR"/>
    <property type="match status" value="1"/>
</dbReference>
<evidence type="ECO:0000256" key="3">
    <source>
        <dbReference type="ARBA" id="ARBA00022723"/>
    </source>
</evidence>
<dbReference type="PANTHER" id="PTHR23235:SF120">
    <property type="entry name" value="KRUPPEL-LIKE FACTOR 15"/>
    <property type="match status" value="1"/>
</dbReference>
<name>A0A8H6TB27_MYCCL</name>
<protein>
    <recommendedName>
        <fullName evidence="12">C2H2-type domain-containing protein</fullName>
    </recommendedName>
</protein>
<evidence type="ECO:0000256" key="6">
    <source>
        <dbReference type="ARBA" id="ARBA00022833"/>
    </source>
</evidence>
<keyword evidence="5 10" id="KW-0863">Zinc-finger</keyword>
<dbReference type="AlphaFoldDB" id="A0A8H6TB27"/>
<dbReference type="GO" id="GO:0005634">
    <property type="term" value="C:nucleus"/>
    <property type="evidence" value="ECO:0007669"/>
    <property type="project" value="UniProtKB-SubCell"/>
</dbReference>
<dbReference type="Proteomes" id="UP000613580">
    <property type="component" value="Unassembled WGS sequence"/>
</dbReference>
<feature type="domain" description="C2H2-type" evidence="12">
    <location>
        <begin position="210"/>
        <end position="239"/>
    </location>
</feature>
<keyword evidence="7" id="KW-0805">Transcription regulation</keyword>
<evidence type="ECO:0000256" key="9">
    <source>
        <dbReference type="ARBA" id="ARBA00023242"/>
    </source>
</evidence>
<dbReference type="PROSITE" id="PS50157">
    <property type="entry name" value="ZINC_FINGER_C2H2_2"/>
    <property type="match status" value="2"/>
</dbReference>
<keyword evidence="4" id="KW-0677">Repeat</keyword>
<dbReference type="FunFam" id="3.30.160.60:FF:000193">
    <property type="entry name" value="Zinc finger protein 300"/>
    <property type="match status" value="1"/>
</dbReference>
<evidence type="ECO:0000259" key="12">
    <source>
        <dbReference type="PROSITE" id="PS50157"/>
    </source>
</evidence>
<comment type="similarity">
    <text evidence="2">Belongs to the krueppel C2H2-type zinc-finger protein family.</text>
</comment>
<comment type="caution">
    <text evidence="13">The sequence shown here is derived from an EMBL/GenBank/DDBJ whole genome shotgun (WGS) entry which is preliminary data.</text>
</comment>
<proteinExistence type="inferred from homology"/>